<dbReference type="Proteomes" id="UP000011991">
    <property type="component" value="Unassembled WGS sequence"/>
</dbReference>
<reference evidence="1 2" key="1">
    <citation type="journal article" date="2013" name="Mar. Genomics">
        <title>Expression of sulfatases in Rhodopirellula baltica and the diversity of sulfatases in the genus Rhodopirellula.</title>
        <authorList>
            <person name="Wegner C.E."/>
            <person name="Richter-Heitmann T."/>
            <person name="Klindworth A."/>
            <person name="Klockow C."/>
            <person name="Richter M."/>
            <person name="Achstetter T."/>
            <person name="Glockner F.O."/>
            <person name="Harder J."/>
        </authorList>
    </citation>
    <scope>NUCLEOTIDE SEQUENCE [LARGE SCALE GENOMIC DNA]</scope>
    <source>
        <strain evidence="1 2">SM1</strain>
    </source>
</reference>
<sequence length="89" mass="9838">MQQSTANPKAAVIADRLRNAATYCDVKPTSHAHAVQVRSVFAKLLCSGRGNESGGYGFRPQKPERFTRLNRTGLAPDAIYFDNDWGKLK</sequence>
<organism evidence="1 2">
    <name type="scientific">Rhodopirellula maiorica SM1</name>
    <dbReference type="NCBI Taxonomy" id="1265738"/>
    <lineage>
        <taxon>Bacteria</taxon>
        <taxon>Pseudomonadati</taxon>
        <taxon>Planctomycetota</taxon>
        <taxon>Planctomycetia</taxon>
        <taxon>Pirellulales</taxon>
        <taxon>Pirellulaceae</taxon>
        <taxon>Novipirellula</taxon>
    </lineage>
</organism>
<evidence type="ECO:0000313" key="2">
    <source>
        <dbReference type="Proteomes" id="UP000011991"/>
    </source>
</evidence>
<protein>
    <submittedName>
        <fullName evidence="1">Uncharacterized protein</fullName>
    </submittedName>
</protein>
<gene>
    <name evidence="1" type="ORF">RMSM_06234</name>
</gene>
<name>M5RSB9_9BACT</name>
<dbReference type="EMBL" id="ANOG01000902">
    <property type="protein sequence ID" value="EMI16839.1"/>
    <property type="molecule type" value="Genomic_DNA"/>
</dbReference>
<keyword evidence="2" id="KW-1185">Reference proteome</keyword>
<dbReference type="AlphaFoldDB" id="M5RSB9"/>
<accession>M5RSB9</accession>
<proteinExistence type="predicted"/>
<evidence type="ECO:0000313" key="1">
    <source>
        <dbReference type="EMBL" id="EMI16839.1"/>
    </source>
</evidence>
<comment type="caution">
    <text evidence="1">The sequence shown here is derived from an EMBL/GenBank/DDBJ whole genome shotgun (WGS) entry which is preliminary data.</text>
</comment>